<dbReference type="PROSITE" id="PS51782">
    <property type="entry name" value="LYSM"/>
    <property type="match status" value="1"/>
</dbReference>
<reference evidence="3 4" key="2">
    <citation type="journal article" date="2011" name="Stand. Genomic Sci.">
        <title>Complete genome sequence of Paludibacter propionicigenes type strain (WB4).</title>
        <authorList>
            <person name="Gronow S."/>
            <person name="Munk C."/>
            <person name="Lapidus A."/>
            <person name="Nolan M."/>
            <person name="Lucas S."/>
            <person name="Hammon N."/>
            <person name="Deshpande S."/>
            <person name="Cheng J.F."/>
            <person name="Tapia R."/>
            <person name="Han C."/>
            <person name="Goodwin L."/>
            <person name="Pitluck S."/>
            <person name="Liolios K."/>
            <person name="Ivanova N."/>
            <person name="Mavromatis K."/>
            <person name="Mikhailova N."/>
            <person name="Pati A."/>
            <person name="Chen A."/>
            <person name="Palaniappan K."/>
            <person name="Land M."/>
            <person name="Hauser L."/>
            <person name="Chang Y.J."/>
            <person name="Jeffries C.D."/>
            <person name="Brambilla E."/>
            <person name="Rohde M."/>
            <person name="Goker M."/>
            <person name="Detter J.C."/>
            <person name="Woyke T."/>
            <person name="Bristow J."/>
            <person name="Eisen J.A."/>
            <person name="Markowitz V."/>
            <person name="Hugenholtz P."/>
            <person name="Kyrpides N.C."/>
            <person name="Klenk H.P."/>
        </authorList>
    </citation>
    <scope>NUCLEOTIDE SEQUENCE [LARGE SCALE GENOMIC DNA]</scope>
    <source>
        <strain evidence="4">DSM 17365 / JCM 13257 / WB4</strain>
    </source>
</reference>
<accession>E4T729</accession>
<dbReference type="Pfam" id="PF01551">
    <property type="entry name" value="Peptidase_M23"/>
    <property type="match status" value="1"/>
</dbReference>
<evidence type="ECO:0000313" key="3">
    <source>
        <dbReference type="EMBL" id="ADQ80523.1"/>
    </source>
</evidence>
<evidence type="ECO:0000256" key="1">
    <source>
        <dbReference type="SAM" id="SignalP"/>
    </source>
</evidence>
<protein>
    <submittedName>
        <fullName evidence="3">Peptidase M23</fullName>
    </submittedName>
</protein>
<evidence type="ECO:0000313" key="4">
    <source>
        <dbReference type="Proteomes" id="UP000008718"/>
    </source>
</evidence>
<feature type="signal peptide" evidence="1">
    <location>
        <begin position="1"/>
        <end position="23"/>
    </location>
</feature>
<dbReference type="CDD" id="cd12797">
    <property type="entry name" value="M23_peptidase"/>
    <property type="match status" value="1"/>
</dbReference>
<dbReference type="EMBL" id="CP002345">
    <property type="protein sequence ID" value="ADQ80523.1"/>
    <property type="molecule type" value="Genomic_DNA"/>
</dbReference>
<dbReference type="eggNOG" id="COG0739">
    <property type="taxonomic scope" value="Bacteria"/>
</dbReference>
<sequence length="287" mass="32816">MFIFSKKTLLLIILFTSVWGANAQHINYSLIPKKDTVNIYQEMLNDQSDDLMENHPAEDIYNNIWRSDRVNPYKIPIDSMPDSVRIDCSNFVVPVRGAVTSEFGPRRYRFHYGIDLRLKVGDSVRCAFKGKIRIIDYEARGYGHYIVVRHDNGLETVYGHLSEVLVTLNQTVKAGQLIAYGGNTGHSTGPHLHFETRYIGNAINPAHIVNFNTGLVHERTYLLTKKNAFYYQHEVKSFVSAKYYKVKKHDTLSRVAARNGTSVKALCRLNGLKTKAKIKPGQRLRIR</sequence>
<dbReference type="KEGG" id="ppn:Palpr_2391"/>
<dbReference type="STRING" id="694427.Palpr_2391"/>
<dbReference type="InterPro" id="IPR011055">
    <property type="entry name" value="Dup_hybrid_motif"/>
</dbReference>
<dbReference type="AlphaFoldDB" id="E4T729"/>
<dbReference type="Gene3D" id="3.10.350.10">
    <property type="entry name" value="LysM domain"/>
    <property type="match status" value="1"/>
</dbReference>
<dbReference type="InterPro" id="IPR018392">
    <property type="entry name" value="LysM"/>
</dbReference>
<proteinExistence type="predicted"/>
<keyword evidence="4" id="KW-1185">Reference proteome</keyword>
<reference key="1">
    <citation type="submission" date="2010-11" db="EMBL/GenBank/DDBJ databases">
        <title>The complete genome of Paludibacter propionicigenes DSM 17365.</title>
        <authorList>
            <consortium name="US DOE Joint Genome Institute (JGI-PGF)"/>
            <person name="Lucas S."/>
            <person name="Copeland A."/>
            <person name="Lapidus A."/>
            <person name="Bruce D."/>
            <person name="Goodwin L."/>
            <person name="Pitluck S."/>
            <person name="Kyrpides N."/>
            <person name="Mavromatis K."/>
            <person name="Ivanova N."/>
            <person name="Munk A.C."/>
            <person name="Brettin T."/>
            <person name="Detter J.C."/>
            <person name="Han C."/>
            <person name="Tapia R."/>
            <person name="Land M."/>
            <person name="Hauser L."/>
            <person name="Markowitz V."/>
            <person name="Cheng J.-F."/>
            <person name="Hugenholtz P."/>
            <person name="Woyke T."/>
            <person name="Wu D."/>
            <person name="Gronow S."/>
            <person name="Wellnitz S."/>
            <person name="Brambilla E."/>
            <person name="Klenk H.-P."/>
            <person name="Eisen J.A."/>
        </authorList>
    </citation>
    <scope>NUCLEOTIDE SEQUENCE</scope>
    <source>
        <strain>WB4</strain>
    </source>
</reference>
<dbReference type="SUPFAM" id="SSF54106">
    <property type="entry name" value="LysM domain"/>
    <property type="match status" value="1"/>
</dbReference>
<feature type="domain" description="LysM" evidence="2">
    <location>
        <begin position="242"/>
        <end position="286"/>
    </location>
</feature>
<dbReference type="RefSeq" id="WP_013445892.1">
    <property type="nucleotide sequence ID" value="NC_014734.1"/>
</dbReference>
<name>E4T729_PALPW</name>
<keyword evidence="1" id="KW-0732">Signal</keyword>
<dbReference type="PANTHER" id="PTHR21666">
    <property type="entry name" value="PEPTIDASE-RELATED"/>
    <property type="match status" value="1"/>
</dbReference>
<dbReference type="GO" id="GO:0004222">
    <property type="term" value="F:metalloendopeptidase activity"/>
    <property type="evidence" value="ECO:0007669"/>
    <property type="project" value="TreeGrafter"/>
</dbReference>
<dbReference type="InterPro" id="IPR016047">
    <property type="entry name" value="M23ase_b-sheet_dom"/>
</dbReference>
<feature type="chain" id="PRO_5003189512" evidence="1">
    <location>
        <begin position="24"/>
        <end position="287"/>
    </location>
</feature>
<organism evidence="3 4">
    <name type="scientific">Paludibacter propionicigenes (strain DSM 17365 / JCM 13257 / WB4)</name>
    <dbReference type="NCBI Taxonomy" id="694427"/>
    <lineage>
        <taxon>Bacteria</taxon>
        <taxon>Pseudomonadati</taxon>
        <taxon>Bacteroidota</taxon>
        <taxon>Bacteroidia</taxon>
        <taxon>Bacteroidales</taxon>
        <taxon>Paludibacteraceae</taxon>
        <taxon>Paludibacter</taxon>
    </lineage>
</organism>
<dbReference type="InterPro" id="IPR036779">
    <property type="entry name" value="LysM_dom_sf"/>
</dbReference>
<dbReference type="PANTHER" id="PTHR21666:SF270">
    <property type="entry name" value="MUREIN HYDROLASE ACTIVATOR ENVC"/>
    <property type="match status" value="1"/>
</dbReference>
<dbReference type="eggNOG" id="COG1388">
    <property type="taxonomic scope" value="Bacteria"/>
</dbReference>
<dbReference type="InterPro" id="IPR050570">
    <property type="entry name" value="Cell_wall_metabolism_enzyme"/>
</dbReference>
<dbReference type="HOGENOM" id="CLU_054747_1_0_10"/>
<dbReference type="Proteomes" id="UP000008718">
    <property type="component" value="Chromosome"/>
</dbReference>
<dbReference type="Pfam" id="PF01476">
    <property type="entry name" value="LysM"/>
    <property type="match status" value="1"/>
</dbReference>
<gene>
    <name evidence="3" type="ordered locus">Palpr_2391</name>
</gene>
<dbReference type="Gene3D" id="2.70.70.10">
    <property type="entry name" value="Glucose Permease (Domain IIA)"/>
    <property type="match status" value="1"/>
</dbReference>
<evidence type="ECO:0000259" key="2">
    <source>
        <dbReference type="PROSITE" id="PS51782"/>
    </source>
</evidence>
<dbReference type="CDD" id="cd00118">
    <property type="entry name" value="LysM"/>
    <property type="match status" value="1"/>
</dbReference>
<dbReference type="SMART" id="SM00257">
    <property type="entry name" value="LysM"/>
    <property type="match status" value="1"/>
</dbReference>
<dbReference type="OrthoDB" id="9805070at2"/>
<dbReference type="SUPFAM" id="SSF51261">
    <property type="entry name" value="Duplicated hybrid motif"/>
    <property type="match status" value="1"/>
</dbReference>